<proteinExistence type="predicted"/>
<evidence type="ECO:0000313" key="3">
    <source>
        <dbReference type="Proteomes" id="UP000462271"/>
    </source>
</evidence>
<evidence type="ECO:0000256" key="1">
    <source>
        <dbReference type="SAM" id="MobiDB-lite"/>
    </source>
</evidence>
<dbReference type="AlphaFoldDB" id="A0A8T5YPS2"/>
<dbReference type="EMBL" id="WTML01000844">
    <property type="protein sequence ID" value="MWL01809.1"/>
    <property type="molecule type" value="Genomic_DNA"/>
</dbReference>
<evidence type="ECO:0000313" key="2">
    <source>
        <dbReference type="EMBL" id="MWL01809.1"/>
    </source>
</evidence>
<comment type="caution">
    <text evidence="2">The sequence shown here is derived from an EMBL/GenBank/DDBJ whole genome shotgun (WGS) entry which is preliminary data.</text>
</comment>
<gene>
    <name evidence="2" type="ORF">GQM21_32695</name>
</gene>
<name>A0A8T5YPS2_ECOLX</name>
<protein>
    <submittedName>
        <fullName evidence="2">Uncharacterized protein</fullName>
    </submittedName>
</protein>
<accession>A0A8T5YPS2</accession>
<sequence length="108" mass="10692">MTRPGDETPPEADPHQGPFESLPSSVPDDDLVDTFRLPGEPPRSTTAAPVHADGPASPPPEAHAAGQAGQDPAASTGASGLPDDGRPAAGQGVSPGPTDDSDDAPALQ</sequence>
<organism evidence="2 3">
    <name type="scientific">Escherichia coli</name>
    <dbReference type="NCBI Taxonomy" id="562"/>
    <lineage>
        <taxon>Bacteria</taxon>
        <taxon>Pseudomonadati</taxon>
        <taxon>Pseudomonadota</taxon>
        <taxon>Gammaproteobacteria</taxon>
        <taxon>Enterobacterales</taxon>
        <taxon>Enterobacteriaceae</taxon>
        <taxon>Escherichia</taxon>
    </lineage>
</organism>
<feature type="non-terminal residue" evidence="2">
    <location>
        <position position="108"/>
    </location>
</feature>
<feature type="region of interest" description="Disordered" evidence="1">
    <location>
        <begin position="1"/>
        <end position="108"/>
    </location>
</feature>
<dbReference type="Proteomes" id="UP000462271">
    <property type="component" value="Unassembled WGS sequence"/>
</dbReference>
<reference evidence="2 3" key="1">
    <citation type="submission" date="2019-12" db="EMBL/GenBank/DDBJ databases">
        <title>Enteriobacteria Tanzani isolates_10432.</title>
        <authorList>
            <person name="Subbiah M."/>
            <person name="Call D."/>
        </authorList>
    </citation>
    <scope>NUCLEOTIDE SEQUENCE [LARGE SCALE GENOMIC DNA]</scope>
    <source>
        <strain evidence="2 3">10432wG8</strain>
    </source>
</reference>
<feature type="compositionally biased region" description="Acidic residues" evidence="1">
    <location>
        <begin position="99"/>
        <end position="108"/>
    </location>
</feature>